<dbReference type="AlphaFoldDB" id="E4XLK2"/>
<evidence type="ECO:0000313" key="1">
    <source>
        <dbReference type="EMBL" id="CBY10917.1"/>
    </source>
</evidence>
<evidence type="ECO:0000313" key="2">
    <source>
        <dbReference type="Proteomes" id="UP000001307"/>
    </source>
</evidence>
<organism evidence="1">
    <name type="scientific">Oikopleura dioica</name>
    <name type="common">Tunicate</name>
    <dbReference type="NCBI Taxonomy" id="34765"/>
    <lineage>
        <taxon>Eukaryota</taxon>
        <taxon>Metazoa</taxon>
        <taxon>Chordata</taxon>
        <taxon>Tunicata</taxon>
        <taxon>Appendicularia</taxon>
        <taxon>Copelata</taxon>
        <taxon>Oikopleuridae</taxon>
        <taxon>Oikopleura</taxon>
    </lineage>
</organism>
<name>E4XLK2_OIKDI</name>
<dbReference type="EMBL" id="FN653071">
    <property type="protein sequence ID" value="CBY10917.1"/>
    <property type="molecule type" value="Genomic_DNA"/>
</dbReference>
<sequence>MLFKIKKTCSGALDGSNGPYGPGGPGGPPGQYNLATTFVDQIKAQSTVLYLEFAMATLYIMLRLLELLNLITTLLLTTRKHLAQTSSIQLMTESHSNFSRSLPNKILISLFSEIRLETTSVDSHVRVFWMELEYQSIAHVFLFRSTSSLIT</sequence>
<accession>E4XLK2</accession>
<dbReference type="InParanoid" id="E4XLK2"/>
<protein>
    <submittedName>
        <fullName evidence="1">Uncharacterized protein</fullName>
    </submittedName>
</protein>
<proteinExistence type="predicted"/>
<gene>
    <name evidence="1" type="ORF">GSOID_T00014593001</name>
</gene>
<dbReference type="Proteomes" id="UP000001307">
    <property type="component" value="Unassembled WGS sequence"/>
</dbReference>
<reference evidence="1" key="1">
    <citation type="journal article" date="2010" name="Science">
        <title>Plasticity of animal genome architecture unmasked by rapid evolution of a pelagic tunicate.</title>
        <authorList>
            <person name="Denoeud F."/>
            <person name="Henriet S."/>
            <person name="Mungpakdee S."/>
            <person name="Aury J.M."/>
            <person name="Da Silva C."/>
            <person name="Brinkmann H."/>
            <person name="Mikhaleva J."/>
            <person name="Olsen L.C."/>
            <person name="Jubin C."/>
            <person name="Canestro C."/>
            <person name="Bouquet J.M."/>
            <person name="Danks G."/>
            <person name="Poulain J."/>
            <person name="Campsteijn C."/>
            <person name="Adamski M."/>
            <person name="Cross I."/>
            <person name="Yadetie F."/>
            <person name="Muffato M."/>
            <person name="Louis A."/>
            <person name="Butcher S."/>
            <person name="Tsagkogeorga G."/>
            <person name="Konrad A."/>
            <person name="Singh S."/>
            <person name="Jensen M.F."/>
            <person name="Cong E.H."/>
            <person name="Eikeseth-Otteraa H."/>
            <person name="Noel B."/>
            <person name="Anthouard V."/>
            <person name="Porcel B.M."/>
            <person name="Kachouri-Lafond R."/>
            <person name="Nishino A."/>
            <person name="Ugolini M."/>
            <person name="Chourrout P."/>
            <person name="Nishida H."/>
            <person name="Aasland R."/>
            <person name="Huzurbazar S."/>
            <person name="Westhof E."/>
            <person name="Delsuc F."/>
            <person name="Lehrach H."/>
            <person name="Reinhardt R."/>
            <person name="Weissenbach J."/>
            <person name="Roy S.W."/>
            <person name="Artiguenave F."/>
            <person name="Postlethwait J.H."/>
            <person name="Manak J.R."/>
            <person name="Thompson E.M."/>
            <person name="Jaillon O."/>
            <person name="Du Pasquier L."/>
            <person name="Boudinot P."/>
            <person name="Liberles D.A."/>
            <person name="Volff J.N."/>
            <person name="Philippe H."/>
            <person name="Lenhard B."/>
            <person name="Roest Crollius H."/>
            <person name="Wincker P."/>
            <person name="Chourrout D."/>
        </authorList>
    </citation>
    <scope>NUCLEOTIDE SEQUENCE [LARGE SCALE GENOMIC DNA]</scope>
</reference>
<keyword evidence="2" id="KW-1185">Reference proteome</keyword>